<accession>A0A2P7B244</accession>
<feature type="chain" id="PRO_5015105573" description="Cupin 2 conserved barrel domain-containing protein" evidence="1">
    <location>
        <begin position="24"/>
        <end position="249"/>
    </location>
</feature>
<dbReference type="CDD" id="cd02208">
    <property type="entry name" value="cupin_RmlC-like"/>
    <property type="match status" value="1"/>
</dbReference>
<comment type="caution">
    <text evidence="2">The sequence shown here is derived from an EMBL/GenBank/DDBJ whole genome shotgun (WGS) entry which is preliminary data.</text>
</comment>
<dbReference type="InterPro" id="IPR011051">
    <property type="entry name" value="RmlC_Cupin_sf"/>
</dbReference>
<sequence>MLKKFSCLLLLSCAVAIPPPASLKAQQVAPTNITEGTCDVEVPITGDWDVWYEITAVKGNGLFPTHVHDGIECVTTIKGTGFWWMAEKGGTTTKVPTNATFLVPDLTVHTGGNTDGGEMHYLSTHVMRAGAPFRDICTALGAPTSMIANVASSNPFKVIFRNQKVTERPFKAKQYIKTLGSGASDTVLNEQGPSYIAAVDGPLTLKSSGATRTLQPGEGFLLLAGVTEMIGNAGEAPARMAVLQISELK</sequence>
<evidence type="ECO:0000256" key="1">
    <source>
        <dbReference type="SAM" id="SignalP"/>
    </source>
</evidence>
<dbReference type="OrthoDB" id="8452849at2"/>
<dbReference type="EMBL" id="PGGN01000001">
    <property type="protein sequence ID" value="PSH60555.1"/>
    <property type="molecule type" value="Genomic_DNA"/>
</dbReference>
<proteinExistence type="predicted"/>
<protein>
    <recommendedName>
        <fullName evidence="4">Cupin 2 conserved barrel domain-containing protein</fullName>
    </recommendedName>
</protein>
<evidence type="ECO:0000313" key="3">
    <source>
        <dbReference type="Proteomes" id="UP000241158"/>
    </source>
</evidence>
<dbReference type="RefSeq" id="WP_106715873.1">
    <property type="nucleotide sequence ID" value="NZ_JACHXT010000004.1"/>
</dbReference>
<name>A0A2P7B244_9HYPH</name>
<dbReference type="Gene3D" id="2.60.120.10">
    <property type="entry name" value="Jelly Rolls"/>
    <property type="match status" value="1"/>
</dbReference>
<keyword evidence="1" id="KW-0732">Signal</keyword>
<dbReference type="Proteomes" id="UP000241158">
    <property type="component" value="Unassembled WGS sequence"/>
</dbReference>
<dbReference type="SUPFAM" id="SSF51182">
    <property type="entry name" value="RmlC-like cupins"/>
    <property type="match status" value="1"/>
</dbReference>
<reference evidence="3" key="1">
    <citation type="submission" date="2017-11" db="EMBL/GenBank/DDBJ databases">
        <authorList>
            <person name="Kuznetsova I."/>
            <person name="Sazanova A."/>
            <person name="Chirak E."/>
            <person name="Safronova V."/>
            <person name="Willems A."/>
        </authorList>
    </citation>
    <scope>NUCLEOTIDE SEQUENCE [LARGE SCALE GENOMIC DNA]</scope>
    <source>
        <strain evidence="3">PEPV15</strain>
    </source>
</reference>
<dbReference type="AlphaFoldDB" id="A0A2P7B244"/>
<keyword evidence="3" id="KW-1185">Reference proteome</keyword>
<evidence type="ECO:0008006" key="4">
    <source>
        <dbReference type="Google" id="ProtNLM"/>
    </source>
</evidence>
<evidence type="ECO:0000313" key="2">
    <source>
        <dbReference type="EMBL" id="PSH60555.1"/>
    </source>
</evidence>
<organism evidence="2 3">
    <name type="scientific">Phyllobacterium endophyticum</name>
    <dbReference type="NCBI Taxonomy" id="1149773"/>
    <lineage>
        <taxon>Bacteria</taxon>
        <taxon>Pseudomonadati</taxon>
        <taxon>Pseudomonadota</taxon>
        <taxon>Alphaproteobacteria</taxon>
        <taxon>Hyphomicrobiales</taxon>
        <taxon>Phyllobacteriaceae</taxon>
        <taxon>Phyllobacterium</taxon>
    </lineage>
</organism>
<dbReference type="InterPro" id="IPR014710">
    <property type="entry name" value="RmlC-like_jellyroll"/>
</dbReference>
<gene>
    <name evidence="2" type="ORF">CU100_07780</name>
</gene>
<feature type="signal peptide" evidence="1">
    <location>
        <begin position="1"/>
        <end position="23"/>
    </location>
</feature>